<evidence type="ECO:0000313" key="2">
    <source>
        <dbReference type="EMBL" id="SEI18688.1"/>
    </source>
</evidence>
<evidence type="ECO:0000313" key="3">
    <source>
        <dbReference type="EMBL" id="SEP13300.1"/>
    </source>
</evidence>
<protein>
    <submittedName>
        <fullName evidence="2">Uncharacterized protein</fullName>
    </submittedName>
</protein>
<name>A0A1H8VCU3_9HYPH</name>
<accession>A0A1H8VCU3</accession>
<proteinExistence type="predicted"/>
<reference evidence="2" key="1">
    <citation type="submission" date="2016-10" db="EMBL/GenBank/DDBJ databases">
        <authorList>
            <person name="de Groot N.N."/>
        </authorList>
    </citation>
    <scope>NUCLEOTIDE SEQUENCE [LARGE SCALE GENOMIC DNA]</scope>
    <source>
        <strain evidence="2">CCBAU85039</strain>
    </source>
</reference>
<organism evidence="2 4">
    <name type="scientific">Rhizobium tibeticum</name>
    <dbReference type="NCBI Taxonomy" id="501024"/>
    <lineage>
        <taxon>Bacteria</taxon>
        <taxon>Pseudomonadati</taxon>
        <taxon>Pseudomonadota</taxon>
        <taxon>Alphaproteobacteria</taxon>
        <taxon>Hyphomicrobiales</taxon>
        <taxon>Rhizobiaceae</taxon>
        <taxon>Rhizobium/Agrobacterium group</taxon>
        <taxon>Rhizobium</taxon>
    </lineage>
</organism>
<gene>
    <name evidence="2" type="ORF">RTCCBAU85039_5969</name>
    <name evidence="3" type="ORF">SAMN05216228_104141</name>
</gene>
<evidence type="ECO:0000256" key="1">
    <source>
        <dbReference type="SAM" id="MobiDB-lite"/>
    </source>
</evidence>
<dbReference type="AlphaFoldDB" id="A0A1H8VCU3"/>
<sequence>MQQLGLFDTLRRPAVRVPAVVDEPVLQTETNFIFKLKHPRDVWDRARIEIHQHTDWLWMRSTSWMTAPAPAIGSARSRGGSLRPARTPISTQCTKSNSV</sequence>
<evidence type="ECO:0000313" key="4">
    <source>
        <dbReference type="Proteomes" id="UP000183063"/>
    </source>
</evidence>
<reference evidence="4" key="3">
    <citation type="submission" date="2016-10" db="EMBL/GenBank/DDBJ databases">
        <authorList>
            <person name="Wibberg D."/>
        </authorList>
    </citation>
    <scope>NUCLEOTIDE SEQUENCE [LARGE SCALE GENOMIC DNA]</scope>
</reference>
<feature type="region of interest" description="Disordered" evidence="1">
    <location>
        <begin position="70"/>
        <end position="99"/>
    </location>
</feature>
<dbReference type="EMBL" id="FOCV01000041">
    <property type="protein sequence ID" value="SEP13300.1"/>
    <property type="molecule type" value="Genomic_DNA"/>
</dbReference>
<feature type="compositionally biased region" description="Polar residues" evidence="1">
    <location>
        <begin position="88"/>
        <end position="99"/>
    </location>
</feature>
<reference evidence="3 5" key="2">
    <citation type="submission" date="2016-10" db="EMBL/GenBank/DDBJ databases">
        <authorList>
            <person name="Varghese N."/>
            <person name="Submissions S."/>
        </authorList>
    </citation>
    <scope>NUCLEOTIDE SEQUENCE [LARGE SCALE GENOMIC DNA]</scope>
    <source>
        <strain evidence="3 5">CGMCC 1.7071</strain>
    </source>
</reference>
<dbReference type="Proteomes" id="UP000198939">
    <property type="component" value="Unassembled WGS sequence"/>
</dbReference>
<keyword evidence="5" id="KW-1185">Reference proteome</keyword>
<dbReference type="Proteomes" id="UP000183063">
    <property type="component" value="Unassembled WGS sequence"/>
</dbReference>
<dbReference type="STRING" id="501024.RTCCBAU85039_5969"/>
<evidence type="ECO:0000313" key="5">
    <source>
        <dbReference type="Proteomes" id="UP000198939"/>
    </source>
</evidence>
<dbReference type="EMBL" id="FNXB01000052">
    <property type="protein sequence ID" value="SEI18688.1"/>
    <property type="molecule type" value="Genomic_DNA"/>
</dbReference>